<evidence type="ECO:0000256" key="3">
    <source>
        <dbReference type="ARBA" id="ARBA00022723"/>
    </source>
</evidence>
<dbReference type="PANTHER" id="PTHR43210:SF2">
    <property type="entry name" value="ATP-DEPENDENT DETHIOBIOTIN SYNTHETASE BIOD 2"/>
    <property type="match status" value="1"/>
</dbReference>
<gene>
    <name evidence="9 10" type="primary">bioD</name>
    <name evidence="10" type="ORF">E4K67_16040</name>
</gene>
<comment type="similarity">
    <text evidence="9">Belongs to the dethiobiotin synthetase family.</text>
</comment>
<feature type="binding site" evidence="9">
    <location>
        <position position="42"/>
    </location>
    <ligand>
        <name>substrate</name>
    </ligand>
</feature>
<comment type="caution">
    <text evidence="10">The sequence shown here is derived from an EMBL/GenBank/DDBJ whole genome shotgun (WGS) entry which is preliminary data.</text>
</comment>
<evidence type="ECO:0000256" key="6">
    <source>
        <dbReference type="ARBA" id="ARBA00022840"/>
    </source>
</evidence>
<dbReference type="RefSeq" id="WP_135548434.1">
    <property type="nucleotide sequence ID" value="NZ_SPQQ01000005.1"/>
</dbReference>
<dbReference type="GO" id="GO:0004141">
    <property type="term" value="F:dethiobiotin synthase activity"/>
    <property type="evidence" value="ECO:0007669"/>
    <property type="project" value="UniProtKB-UniRule"/>
</dbReference>
<feature type="binding site" evidence="9">
    <location>
        <position position="55"/>
    </location>
    <ligand>
        <name>Mg(2+)</name>
        <dbReference type="ChEBI" id="CHEBI:18420"/>
    </ligand>
</feature>
<evidence type="ECO:0000256" key="4">
    <source>
        <dbReference type="ARBA" id="ARBA00022741"/>
    </source>
</evidence>
<comment type="catalytic activity">
    <reaction evidence="9">
        <text>(7R,8S)-7,8-diammoniononanoate + CO2 + ATP = (4R,5S)-dethiobiotin + ADP + phosphate + 3 H(+)</text>
        <dbReference type="Rhea" id="RHEA:15805"/>
        <dbReference type="ChEBI" id="CHEBI:15378"/>
        <dbReference type="ChEBI" id="CHEBI:16526"/>
        <dbReference type="ChEBI" id="CHEBI:30616"/>
        <dbReference type="ChEBI" id="CHEBI:43474"/>
        <dbReference type="ChEBI" id="CHEBI:149469"/>
        <dbReference type="ChEBI" id="CHEBI:149473"/>
        <dbReference type="ChEBI" id="CHEBI:456216"/>
        <dbReference type="EC" id="6.3.3.3"/>
    </reaction>
</comment>
<dbReference type="GO" id="GO:0009102">
    <property type="term" value="P:biotin biosynthetic process"/>
    <property type="evidence" value="ECO:0007669"/>
    <property type="project" value="UniProtKB-UniRule"/>
</dbReference>
<evidence type="ECO:0000256" key="1">
    <source>
        <dbReference type="ARBA" id="ARBA00022490"/>
    </source>
</evidence>
<feature type="binding site" evidence="9">
    <location>
        <position position="116"/>
    </location>
    <ligand>
        <name>Mg(2+)</name>
        <dbReference type="ChEBI" id="CHEBI:18420"/>
    </ligand>
</feature>
<feature type="binding site" evidence="9">
    <location>
        <begin position="116"/>
        <end position="119"/>
    </location>
    <ligand>
        <name>ATP</name>
        <dbReference type="ChEBI" id="CHEBI:30616"/>
    </ligand>
</feature>
<keyword evidence="2 9" id="KW-0436">Ligase</keyword>
<keyword evidence="6 9" id="KW-0067">ATP-binding</keyword>
<reference evidence="10 11" key="1">
    <citation type="submission" date="2019-03" db="EMBL/GenBank/DDBJ databases">
        <title>Draft Genome Sequence of Desulfosporosinus fructosivorans Strain 63.6F, Isolated from Marine Sediment in the Baltic Sea.</title>
        <authorList>
            <person name="Hausmann B."/>
            <person name="Vandieken V."/>
            <person name="Pjevac P."/>
            <person name="Schreck K."/>
            <person name="Herbold C.W."/>
            <person name="Loy A."/>
        </authorList>
    </citation>
    <scope>NUCLEOTIDE SEQUENCE [LARGE SCALE GENOMIC DNA]</scope>
    <source>
        <strain evidence="10 11">63.6F</strain>
    </source>
</reference>
<evidence type="ECO:0000256" key="7">
    <source>
        <dbReference type="ARBA" id="ARBA00022842"/>
    </source>
</evidence>
<evidence type="ECO:0000256" key="8">
    <source>
        <dbReference type="ARBA" id="ARBA00047386"/>
    </source>
</evidence>
<evidence type="ECO:0000313" key="11">
    <source>
        <dbReference type="Proteomes" id="UP000298460"/>
    </source>
</evidence>
<dbReference type="PANTHER" id="PTHR43210">
    <property type="entry name" value="DETHIOBIOTIN SYNTHETASE"/>
    <property type="match status" value="1"/>
</dbReference>
<dbReference type="PIRSF" id="PIRSF006755">
    <property type="entry name" value="DTB_synth"/>
    <property type="match status" value="1"/>
</dbReference>
<evidence type="ECO:0000313" key="10">
    <source>
        <dbReference type="EMBL" id="TGE37348.1"/>
    </source>
</evidence>
<dbReference type="OrthoDB" id="9802097at2"/>
<dbReference type="HAMAP" id="MF_00336">
    <property type="entry name" value="BioD"/>
    <property type="match status" value="1"/>
</dbReference>
<dbReference type="EC" id="6.3.3.3" evidence="9"/>
<keyword evidence="4 9" id="KW-0547">Nucleotide-binding</keyword>
<organism evidence="10 11">
    <name type="scientific">Desulfosporosinus fructosivorans</name>
    <dbReference type="NCBI Taxonomy" id="2018669"/>
    <lineage>
        <taxon>Bacteria</taxon>
        <taxon>Bacillati</taxon>
        <taxon>Bacillota</taxon>
        <taxon>Clostridia</taxon>
        <taxon>Eubacteriales</taxon>
        <taxon>Desulfitobacteriaceae</taxon>
        <taxon>Desulfosporosinus</taxon>
    </lineage>
</organism>
<comment type="subcellular location">
    <subcellularLocation>
        <location evidence="9">Cytoplasm</location>
    </subcellularLocation>
</comment>
<dbReference type="Pfam" id="PF13500">
    <property type="entry name" value="AAA_26"/>
    <property type="match status" value="1"/>
</dbReference>
<keyword evidence="11" id="KW-1185">Reference proteome</keyword>
<keyword evidence="5 9" id="KW-0093">Biotin biosynthesis</keyword>
<dbReference type="AlphaFoldDB" id="A0A4Z0R3I3"/>
<keyword evidence="3 9" id="KW-0479">Metal-binding</keyword>
<evidence type="ECO:0000256" key="9">
    <source>
        <dbReference type="HAMAP-Rule" id="MF_00336"/>
    </source>
</evidence>
<dbReference type="SUPFAM" id="SSF52540">
    <property type="entry name" value="P-loop containing nucleoside triphosphate hydrolases"/>
    <property type="match status" value="1"/>
</dbReference>
<name>A0A4Z0R3I3_9FIRM</name>
<dbReference type="GO" id="GO:0005829">
    <property type="term" value="C:cytosol"/>
    <property type="evidence" value="ECO:0007669"/>
    <property type="project" value="TreeGrafter"/>
</dbReference>
<dbReference type="GO" id="GO:0005524">
    <property type="term" value="F:ATP binding"/>
    <property type="evidence" value="ECO:0007669"/>
    <property type="project" value="UniProtKB-UniRule"/>
</dbReference>
<comment type="cofactor">
    <cofactor evidence="9">
        <name>Mg(2+)</name>
        <dbReference type="ChEBI" id="CHEBI:18420"/>
    </cofactor>
</comment>
<feature type="binding site" evidence="9">
    <location>
        <position position="55"/>
    </location>
    <ligand>
        <name>ATP</name>
        <dbReference type="ChEBI" id="CHEBI:30616"/>
    </ligand>
</feature>
<dbReference type="UniPathway" id="UPA00078">
    <property type="reaction ID" value="UER00161"/>
</dbReference>
<accession>A0A4Z0R3I3</accession>
<comment type="pathway">
    <text evidence="9">Cofactor biosynthesis; biotin biosynthesis; biotin from 7,8-diaminononanoate: step 1/2.</text>
</comment>
<dbReference type="NCBIfam" id="TIGR00347">
    <property type="entry name" value="bioD"/>
    <property type="match status" value="1"/>
</dbReference>
<dbReference type="InterPro" id="IPR027417">
    <property type="entry name" value="P-loop_NTPase"/>
</dbReference>
<dbReference type="EMBL" id="SPQQ01000005">
    <property type="protein sequence ID" value="TGE37348.1"/>
    <property type="molecule type" value="Genomic_DNA"/>
</dbReference>
<dbReference type="Proteomes" id="UP000298460">
    <property type="component" value="Unassembled WGS sequence"/>
</dbReference>
<evidence type="ECO:0000256" key="5">
    <source>
        <dbReference type="ARBA" id="ARBA00022756"/>
    </source>
</evidence>
<keyword evidence="1 9" id="KW-0963">Cytoplasm</keyword>
<comment type="caution">
    <text evidence="9">Lacks conserved residue(s) required for the propagation of feature annotation.</text>
</comment>
<dbReference type="Gene3D" id="3.40.50.300">
    <property type="entry name" value="P-loop containing nucleotide triphosphate hydrolases"/>
    <property type="match status" value="1"/>
</dbReference>
<sequence>MSKGIFITATGTDVGKTYVTALITKALCDNGINAGYYKAVLSGAEIINEKIIAGDAKFVFDCAKIEKEPNDYVSYILKAPVSPHLAAELENVTLELNTMYNHFNRIKSEFEYITVEGSGGIICPIRLDSEVIMLTDIIRKLGLEVIIVASAELGTINHTILTVEYAKQQGICIRGIILNNYDDKSFLHRDNKRIIERLTGIEVMAMVEKGAKRLNMQNDKLCSLYKEI</sequence>
<feature type="binding site" evidence="9">
    <location>
        <position position="17"/>
    </location>
    <ligand>
        <name>Mg(2+)</name>
        <dbReference type="ChEBI" id="CHEBI:18420"/>
    </ligand>
</feature>
<evidence type="ECO:0000256" key="2">
    <source>
        <dbReference type="ARBA" id="ARBA00022598"/>
    </source>
</evidence>
<dbReference type="InterPro" id="IPR004472">
    <property type="entry name" value="DTB_synth_BioD"/>
</dbReference>
<keyword evidence="7 9" id="KW-0460">Magnesium</keyword>
<feature type="binding site" evidence="9">
    <location>
        <begin position="179"/>
        <end position="180"/>
    </location>
    <ligand>
        <name>ATP</name>
        <dbReference type="ChEBI" id="CHEBI:30616"/>
    </ligand>
</feature>
<comment type="function">
    <text evidence="9">Catalyzes a mechanistically unusual reaction, the ATP-dependent insertion of CO2 between the N7 and N8 nitrogen atoms of 7,8-diaminopelargonic acid (DAPA, also called 7,8-diammoniononanoate) to form a ureido ring.</text>
</comment>
<feature type="binding site" evidence="9">
    <location>
        <begin position="13"/>
        <end position="18"/>
    </location>
    <ligand>
        <name>ATP</name>
        <dbReference type="ChEBI" id="CHEBI:30616"/>
    </ligand>
</feature>
<comment type="catalytic activity">
    <reaction evidence="8">
        <text>(7R,8S)-8-amino-7-(carboxyamino)nonanoate + ATP = (4R,5S)-dethiobiotin + ADP + phosphate + H(+)</text>
        <dbReference type="Rhea" id="RHEA:63684"/>
        <dbReference type="ChEBI" id="CHEBI:15378"/>
        <dbReference type="ChEBI" id="CHEBI:30616"/>
        <dbReference type="ChEBI" id="CHEBI:43474"/>
        <dbReference type="ChEBI" id="CHEBI:149470"/>
        <dbReference type="ChEBI" id="CHEBI:149473"/>
        <dbReference type="ChEBI" id="CHEBI:456216"/>
    </reaction>
</comment>
<comment type="subunit">
    <text evidence="9">Homodimer.</text>
</comment>
<dbReference type="CDD" id="cd03109">
    <property type="entry name" value="DTBS"/>
    <property type="match status" value="1"/>
</dbReference>
<proteinExistence type="inferred from homology"/>
<feature type="active site" evidence="9">
    <location>
        <position position="38"/>
    </location>
</feature>
<dbReference type="GO" id="GO:0000287">
    <property type="term" value="F:magnesium ion binding"/>
    <property type="evidence" value="ECO:0007669"/>
    <property type="project" value="UniProtKB-UniRule"/>
</dbReference>
<protein>
    <recommendedName>
        <fullName evidence="9">ATP-dependent dethiobiotin synthetase BioD</fullName>
        <ecNumber evidence="9">6.3.3.3</ecNumber>
    </recommendedName>
    <alternativeName>
        <fullName evidence="9">DTB synthetase</fullName>
        <shortName evidence="9">DTBS</shortName>
    </alternativeName>
    <alternativeName>
        <fullName evidence="9">Dethiobiotin synthase</fullName>
    </alternativeName>
</protein>